<dbReference type="Gene3D" id="1.10.472.90">
    <property type="entry name" value="Conserved carboxylase domain"/>
    <property type="match status" value="1"/>
</dbReference>
<evidence type="ECO:0000313" key="4">
    <source>
        <dbReference type="Proteomes" id="UP000093000"/>
    </source>
</evidence>
<dbReference type="InterPro" id="IPR000089">
    <property type="entry name" value="Biotin_lipoyl"/>
</dbReference>
<dbReference type="InterPro" id="IPR011053">
    <property type="entry name" value="Single_hybrid_motif"/>
</dbReference>
<dbReference type="EMBL" id="LUGH01001022">
    <property type="protein sequence ID" value="OBZ81875.1"/>
    <property type="molecule type" value="Genomic_DNA"/>
</dbReference>
<feature type="non-terminal residue" evidence="3">
    <location>
        <position position="1"/>
    </location>
</feature>
<dbReference type="Pfam" id="PF00364">
    <property type="entry name" value="Biotin_lipoyl"/>
    <property type="match status" value="1"/>
</dbReference>
<accession>A0A1C7MYB2</accession>
<dbReference type="InterPro" id="IPR055268">
    <property type="entry name" value="PCB-like"/>
</dbReference>
<gene>
    <name evidence="3" type="primary">pyc_1</name>
    <name evidence="3" type="ORF">A0J61_10076</name>
</gene>
<dbReference type="InterPro" id="IPR003379">
    <property type="entry name" value="Carboxylase_cons_dom"/>
</dbReference>
<evidence type="ECO:0000313" key="3">
    <source>
        <dbReference type="EMBL" id="OBZ81875.1"/>
    </source>
</evidence>
<evidence type="ECO:0000259" key="2">
    <source>
        <dbReference type="PROSITE" id="PS50968"/>
    </source>
</evidence>
<dbReference type="Pfam" id="PF02436">
    <property type="entry name" value="PYC_OADA"/>
    <property type="match status" value="1"/>
</dbReference>
<protein>
    <submittedName>
        <fullName evidence="3">Pyruvate carboxylase</fullName>
    </submittedName>
</protein>
<dbReference type="OrthoDB" id="196847at2759"/>
<dbReference type="GO" id="GO:0004736">
    <property type="term" value="F:pyruvate carboxylase activity"/>
    <property type="evidence" value="ECO:0007669"/>
    <property type="project" value="TreeGrafter"/>
</dbReference>
<dbReference type="SUPFAM" id="SSF89000">
    <property type="entry name" value="post-HMGL domain-like"/>
    <property type="match status" value="1"/>
</dbReference>
<dbReference type="Gene3D" id="3.10.600.10">
    <property type="entry name" value="pyruvate carboxylase f1077a mutant domain"/>
    <property type="match status" value="1"/>
</dbReference>
<dbReference type="FunFam" id="2.40.50.100:FF:000003">
    <property type="entry name" value="Acetyl-CoA carboxylase biotin carboxyl carrier protein"/>
    <property type="match status" value="1"/>
</dbReference>
<comment type="caution">
    <text evidence="3">The sequence shown here is derived from an EMBL/GenBank/DDBJ whole genome shotgun (WGS) entry which is preliminary data.</text>
</comment>
<evidence type="ECO:0000256" key="1">
    <source>
        <dbReference type="ARBA" id="ARBA00023267"/>
    </source>
</evidence>
<dbReference type="PANTHER" id="PTHR43778:SF2">
    <property type="entry name" value="PYRUVATE CARBOXYLASE, MITOCHONDRIAL"/>
    <property type="match status" value="1"/>
</dbReference>
<name>A0A1C7MYB2_9FUNG</name>
<dbReference type="PROSITE" id="PS50968">
    <property type="entry name" value="BIOTINYL_LIPOYL"/>
    <property type="match status" value="1"/>
</dbReference>
<keyword evidence="1" id="KW-0092">Biotin</keyword>
<dbReference type="PROSITE" id="PS00188">
    <property type="entry name" value="BIOTIN"/>
    <property type="match status" value="1"/>
</dbReference>
<dbReference type="AlphaFoldDB" id="A0A1C7MYB2"/>
<dbReference type="Gene3D" id="1.10.10.60">
    <property type="entry name" value="Homeodomain-like"/>
    <property type="match status" value="1"/>
</dbReference>
<dbReference type="SUPFAM" id="SSF51230">
    <property type="entry name" value="Single hybrid motif"/>
    <property type="match status" value="1"/>
</dbReference>
<dbReference type="GO" id="GO:0006094">
    <property type="term" value="P:gluconeogenesis"/>
    <property type="evidence" value="ECO:0007669"/>
    <property type="project" value="TreeGrafter"/>
</dbReference>
<keyword evidence="3" id="KW-0670">Pyruvate</keyword>
<reference evidence="3 4" key="1">
    <citation type="submission" date="2016-03" db="EMBL/GenBank/DDBJ databases">
        <title>Choanephora cucurbitarum.</title>
        <authorList>
            <person name="Min B."/>
            <person name="Park H."/>
            <person name="Park J.-H."/>
            <person name="Shin H.-D."/>
            <person name="Choi I.-G."/>
        </authorList>
    </citation>
    <scope>NUCLEOTIDE SEQUENCE [LARGE SCALE GENOMIC DNA]</scope>
    <source>
        <strain evidence="3 4">KUS-F28377</strain>
    </source>
</reference>
<proteinExistence type="predicted"/>
<organism evidence="3 4">
    <name type="scientific">Choanephora cucurbitarum</name>
    <dbReference type="NCBI Taxonomy" id="101091"/>
    <lineage>
        <taxon>Eukaryota</taxon>
        <taxon>Fungi</taxon>
        <taxon>Fungi incertae sedis</taxon>
        <taxon>Mucoromycota</taxon>
        <taxon>Mucoromycotina</taxon>
        <taxon>Mucoromycetes</taxon>
        <taxon>Mucorales</taxon>
        <taxon>Mucorineae</taxon>
        <taxon>Choanephoraceae</taxon>
        <taxon>Choanephoroideae</taxon>
        <taxon>Choanephora</taxon>
    </lineage>
</organism>
<dbReference type="GO" id="GO:0005737">
    <property type="term" value="C:cytoplasm"/>
    <property type="evidence" value="ECO:0007669"/>
    <property type="project" value="TreeGrafter"/>
</dbReference>
<dbReference type="Proteomes" id="UP000093000">
    <property type="component" value="Unassembled WGS sequence"/>
</dbReference>
<dbReference type="InterPro" id="IPR001882">
    <property type="entry name" value="Biotin_BS"/>
</dbReference>
<sequence length="237" mass="25875">EFFQGYLGQPYGGFPEPLRSNIIRDLPRIDGRPGATLPALDMVKLKQELIEKYGSTIRDYDVISAALYPKVFAEYRDMVNQYGDLSVLPTRYFLAKPEINEEFHVEIEEGKTLIIKLLAVGPLNNNGKRDVYFELNGEARVVGIVDRNSAVEVASREKANLSNPGDIAAPMSGVVVEIRAKEGSHVKAGDPVAVLSAMKMETVVTSPVAGKVERVAIQEGDSLNSGDLVAKIVKDDA</sequence>
<dbReference type="Gene3D" id="2.40.50.100">
    <property type="match status" value="1"/>
</dbReference>
<dbReference type="CDD" id="cd06850">
    <property type="entry name" value="biotinyl_domain"/>
    <property type="match status" value="1"/>
</dbReference>
<dbReference type="STRING" id="101091.A0A1C7MYB2"/>
<keyword evidence="4" id="KW-1185">Reference proteome</keyword>
<dbReference type="PANTHER" id="PTHR43778">
    <property type="entry name" value="PYRUVATE CARBOXYLASE"/>
    <property type="match status" value="1"/>
</dbReference>
<dbReference type="InParanoid" id="A0A1C7MYB2"/>
<feature type="domain" description="Lipoyl-binding" evidence="2">
    <location>
        <begin position="158"/>
        <end position="233"/>
    </location>
</feature>